<sequence length="331" mass="35993">MDIDAYAAARSAEWDELERLGAKRRFTGGEADELIERYQAGATDLSALKTTTGSSIQADRLSLRLSRARLRFTGASSNVLHQVTVFFGAQLPAALFRIRWLSLAVTLGTAIIAVLYGWWATQTPGVLAGFGTEEFRRQFAEEDFVEYYSEHPPSSFTGLVWTNNAFLAAQCIAFGIVGVYAPYLLMANAQNLGVSAAIMADNGRLDVFFLYIAPHGQLELYAIFVAGAAGMRIFWAWVAPGARTRAQALAEDGRALITVAVGLTLALLVSGVIEGYVTRQDWPWVIKIGIGTVALGGFLWYQWFVGGRAFRAGQTGDLDEFEAGAKRLIAG</sequence>
<dbReference type="Pfam" id="PF01944">
    <property type="entry name" value="SpoIIM"/>
    <property type="match status" value="1"/>
</dbReference>
<reference evidence="2 3" key="1">
    <citation type="submission" date="2019-06" db="EMBL/GenBank/DDBJ databases">
        <title>Sequencing the genomes of 1000 actinobacteria strains.</title>
        <authorList>
            <person name="Klenk H.-P."/>
        </authorList>
    </citation>
    <scope>NUCLEOTIDE SEQUENCE [LARGE SCALE GENOMIC DNA]</scope>
    <source>
        <strain evidence="2 3">DSM 26477</strain>
    </source>
</reference>
<organism evidence="2 3">
    <name type="scientific">Homoserinimonas aerilata</name>
    <dbReference type="NCBI Taxonomy" id="1162970"/>
    <lineage>
        <taxon>Bacteria</taxon>
        <taxon>Bacillati</taxon>
        <taxon>Actinomycetota</taxon>
        <taxon>Actinomycetes</taxon>
        <taxon>Micrococcales</taxon>
        <taxon>Microbacteriaceae</taxon>
        <taxon>Homoserinimonas</taxon>
    </lineage>
</organism>
<feature type="transmembrane region" description="Helical" evidence="1">
    <location>
        <begin position="282"/>
        <end position="301"/>
    </location>
</feature>
<feature type="transmembrane region" description="Helical" evidence="1">
    <location>
        <begin position="100"/>
        <end position="119"/>
    </location>
</feature>
<protein>
    <submittedName>
        <fullName evidence="2">Putative membrane protein SpoIIM required for sporulation</fullName>
    </submittedName>
</protein>
<evidence type="ECO:0000313" key="2">
    <source>
        <dbReference type="EMBL" id="TQL48603.1"/>
    </source>
</evidence>
<evidence type="ECO:0000256" key="1">
    <source>
        <dbReference type="SAM" id="Phobius"/>
    </source>
</evidence>
<dbReference type="OrthoDB" id="5243448at2"/>
<gene>
    <name evidence="2" type="ORF">FB562_1700</name>
</gene>
<dbReference type="RefSeq" id="WP_141880684.1">
    <property type="nucleotide sequence ID" value="NZ_VFOM01000001.1"/>
</dbReference>
<feature type="transmembrane region" description="Helical" evidence="1">
    <location>
        <begin position="254"/>
        <end position="276"/>
    </location>
</feature>
<dbReference type="InterPro" id="IPR002798">
    <property type="entry name" value="SpoIIM-like"/>
</dbReference>
<accession>A0A542YKI3</accession>
<dbReference type="EMBL" id="VFOM01000001">
    <property type="protein sequence ID" value="TQL48603.1"/>
    <property type="molecule type" value="Genomic_DNA"/>
</dbReference>
<dbReference type="Proteomes" id="UP000317998">
    <property type="component" value="Unassembled WGS sequence"/>
</dbReference>
<feature type="transmembrane region" description="Helical" evidence="1">
    <location>
        <begin position="165"/>
        <end position="185"/>
    </location>
</feature>
<keyword evidence="1" id="KW-0472">Membrane</keyword>
<dbReference type="PANTHER" id="PTHR35337:SF1">
    <property type="entry name" value="SLR1478 PROTEIN"/>
    <property type="match status" value="1"/>
</dbReference>
<keyword evidence="3" id="KW-1185">Reference proteome</keyword>
<comment type="caution">
    <text evidence="2">The sequence shown here is derived from an EMBL/GenBank/DDBJ whole genome shotgun (WGS) entry which is preliminary data.</text>
</comment>
<proteinExistence type="predicted"/>
<dbReference type="AlphaFoldDB" id="A0A542YKI3"/>
<dbReference type="PANTHER" id="PTHR35337">
    <property type="entry name" value="SLR1478 PROTEIN"/>
    <property type="match status" value="1"/>
</dbReference>
<keyword evidence="1" id="KW-0812">Transmembrane</keyword>
<keyword evidence="1" id="KW-1133">Transmembrane helix</keyword>
<name>A0A542YKI3_9MICO</name>
<evidence type="ECO:0000313" key="3">
    <source>
        <dbReference type="Proteomes" id="UP000317998"/>
    </source>
</evidence>